<proteinExistence type="predicted"/>
<dbReference type="AlphaFoldDB" id="A0AAV2IMK0"/>
<evidence type="ECO:0000313" key="1">
    <source>
        <dbReference type="EMBL" id="CAL1547863.1"/>
    </source>
</evidence>
<accession>A0AAV2IMK0</accession>
<dbReference type="Proteomes" id="UP001497497">
    <property type="component" value="Unassembled WGS sequence"/>
</dbReference>
<sequence length="164" mass="17830">MHPETRVNVTVATVSSFDPPTAKVDLGKISVTGSTNPTSGNGEKGFLELTWDHPLEDQDGVYICEIYALNALLHPESVTVSTQVKTAAATLTDLVRYISDNDRHIETLQARVHQLEGYISSWELKGQNQTEDLIITGNLTGQNIQTGNVTCTSGTAVNIKFQKS</sequence>
<comment type="caution">
    <text evidence="1">The sequence shown here is derived from an EMBL/GenBank/DDBJ whole genome shotgun (WGS) entry which is preliminary data.</text>
</comment>
<name>A0AAV2IMK0_LYMST</name>
<protein>
    <submittedName>
        <fullName evidence="1">Uncharacterized protein</fullName>
    </submittedName>
</protein>
<organism evidence="1 2">
    <name type="scientific">Lymnaea stagnalis</name>
    <name type="common">Great pond snail</name>
    <name type="synonym">Helix stagnalis</name>
    <dbReference type="NCBI Taxonomy" id="6523"/>
    <lineage>
        <taxon>Eukaryota</taxon>
        <taxon>Metazoa</taxon>
        <taxon>Spiralia</taxon>
        <taxon>Lophotrochozoa</taxon>
        <taxon>Mollusca</taxon>
        <taxon>Gastropoda</taxon>
        <taxon>Heterobranchia</taxon>
        <taxon>Euthyneura</taxon>
        <taxon>Panpulmonata</taxon>
        <taxon>Hygrophila</taxon>
        <taxon>Lymnaeoidea</taxon>
        <taxon>Lymnaeidae</taxon>
        <taxon>Lymnaea</taxon>
    </lineage>
</organism>
<dbReference type="EMBL" id="CAXITT010001086">
    <property type="protein sequence ID" value="CAL1547863.1"/>
    <property type="molecule type" value="Genomic_DNA"/>
</dbReference>
<keyword evidence="2" id="KW-1185">Reference proteome</keyword>
<evidence type="ECO:0000313" key="2">
    <source>
        <dbReference type="Proteomes" id="UP001497497"/>
    </source>
</evidence>
<gene>
    <name evidence="1" type="ORF">GSLYS_00021180001</name>
</gene>
<reference evidence="1 2" key="1">
    <citation type="submission" date="2024-04" db="EMBL/GenBank/DDBJ databases">
        <authorList>
            <consortium name="Genoscope - CEA"/>
            <person name="William W."/>
        </authorList>
    </citation>
    <scope>NUCLEOTIDE SEQUENCE [LARGE SCALE GENOMIC DNA]</scope>
</reference>